<dbReference type="Gene3D" id="1.10.260.40">
    <property type="entry name" value="lambda repressor-like DNA-binding domains"/>
    <property type="match status" value="1"/>
</dbReference>
<dbReference type="InterPro" id="IPR010982">
    <property type="entry name" value="Lambda_DNA-bd_dom_sf"/>
</dbReference>
<name>A0ABR6GX84_9BURK</name>
<evidence type="ECO:0000313" key="2">
    <source>
        <dbReference type="EMBL" id="MBB3196717.1"/>
    </source>
</evidence>
<dbReference type="Proteomes" id="UP000574369">
    <property type="component" value="Unassembled WGS sequence"/>
</dbReference>
<proteinExistence type="predicted"/>
<dbReference type="SUPFAM" id="SSF47413">
    <property type="entry name" value="lambda repressor-like DNA-binding domains"/>
    <property type="match status" value="1"/>
</dbReference>
<dbReference type="PANTHER" id="PTHR35010:SF2">
    <property type="entry name" value="BLL4672 PROTEIN"/>
    <property type="match status" value="1"/>
</dbReference>
<accession>A0ABR6GX84</accession>
<dbReference type="Gene3D" id="3.30.450.180">
    <property type="match status" value="1"/>
</dbReference>
<organism evidence="2 3">
    <name type="scientific">Roseateles terrae</name>
    <dbReference type="NCBI Taxonomy" id="431060"/>
    <lineage>
        <taxon>Bacteria</taxon>
        <taxon>Pseudomonadati</taxon>
        <taxon>Pseudomonadota</taxon>
        <taxon>Betaproteobacteria</taxon>
        <taxon>Burkholderiales</taxon>
        <taxon>Sphaerotilaceae</taxon>
        <taxon>Roseateles</taxon>
    </lineage>
</organism>
<evidence type="ECO:0000313" key="3">
    <source>
        <dbReference type="Proteomes" id="UP000574369"/>
    </source>
</evidence>
<evidence type="ECO:0000259" key="1">
    <source>
        <dbReference type="SMART" id="SM00530"/>
    </source>
</evidence>
<comment type="caution">
    <text evidence="2">The sequence shown here is derived from an EMBL/GenBank/DDBJ whole genome shotgun (WGS) entry which is preliminary data.</text>
</comment>
<reference evidence="2 3" key="1">
    <citation type="submission" date="2020-08" db="EMBL/GenBank/DDBJ databases">
        <title>Genomic Encyclopedia of Type Strains, Phase III (KMG-III): the genomes of soil and plant-associated and newly described type strains.</title>
        <authorList>
            <person name="Whitman W."/>
        </authorList>
    </citation>
    <scope>NUCLEOTIDE SEQUENCE [LARGE SCALE GENOMIC DNA]</scope>
    <source>
        <strain evidence="2 3">CECT 7247</strain>
    </source>
</reference>
<protein>
    <submittedName>
        <fullName evidence="2">Transcriptional regulator with XRE-family HTH domain</fullName>
    </submittedName>
</protein>
<dbReference type="PANTHER" id="PTHR35010">
    <property type="entry name" value="BLL4672 PROTEIN-RELATED"/>
    <property type="match status" value="1"/>
</dbReference>
<dbReference type="CDD" id="cd00093">
    <property type="entry name" value="HTH_XRE"/>
    <property type="match status" value="1"/>
</dbReference>
<feature type="domain" description="HTH cro/C1-type" evidence="1">
    <location>
        <begin position="53"/>
        <end position="119"/>
    </location>
</feature>
<sequence length="314" mass="34230">MSPLKTGPGAAASSVAEAAATVPAMPTAAKAPAESVPPPGSTTPLGQYLKDCRIRMDAQALGYSTRRRRTAGLRREEVALRAHISPTWYTWLEQGRGGAPSAEVLHRIASALMLTDVEREHLFLLGLGRTPEVSYRGAGDATPRLQRVLDALDFCPALVKTATWQVVAWNRAAALVLRDYGSLAPRDRNILRLMFLEPAVREAQEDWMSAARFVVGAFRADVARAGAMEAATPLIEELTQRSPEFAALWRDNTVRSYGEGTKQLRHAVVGRLQFEYSSMTIDGRPDLAMVVFHPLTPEDGQKIGRLMSGDPTIA</sequence>
<dbReference type="SMART" id="SM00530">
    <property type="entry name" value="HTH_XRE"/>
    <property type="match status" value="1"/>
</dbReference>
<dbReference type="EMBL" id="JACHXO010000008">
    <property type="protein sequence ID" value="MBB3196717.1"/>
    <property type="molecule type" value="Genomic_DNA"/>
</dbReference>
<gene>
    <name evidence="2" type="ORF">FHS28_004139</name>
</gene>
<keyword evidence="3" id="KW-1185">Reference proteome</keyword>
<dbReference type="InterPro" id="IPR041413">
    <property type="entry name" value="MLTR_LBD"/>
</dbReference>
<dbReference type="Pfam" id="PF13560">
    <property type="entry name" value="HTH_31"/>
    <property type="match status" value="1"/>
</dbReference>
<dbReference type="Pfam" id="PF17765">
    <property type="entry name" value="MLTR_LBD"/>
    <property type="match status" value="1"/>
</dbReference>
<dbReference type="InterPro" id="IPR001387">
    <property type="entry name" value="Cro/C1-type_HTH"/>
</dbReference>